<feature type="compositionally biased region" description="Acidic residues" evidence="1">
    <location>
        <begin position="201"/>
        <end position="213"/>
    </location>
</feature>
<comment type="caution">
    <text evidence="2">The sequence shown here is derived from an EMBL/GenBank/DDBJ whole genome shotgun (WGS) entry which is preliminary data.</text>
</comment>
<evidence type="ECO:0000256" key="1">
    <source>
        <dbReference type="SAM" id="MobiDB-lite"/>
    </source>
</evidence>
<name>A0AAN7PGU8_9COLE</name>
<evidence type="ECO:0000313" key="3">
    <source>
        <dbReference type="Proteomes" id="UP001353858"/>
    </source>
</evidence>
<protein>
    <submittedName>
        <fullName evidence="2">Uncharacterized protein</fullName>
    </submittedName>
</protein>
<feature type="region of interest" description="Disordered" evidence="1">
    <location>
        <begin position="187"/>
        <end position="213"/>
    </location>
</feature>
<accession>A0AAN7PGU8</accession>
<dbReference type="AlphaFoldDB" id="A0AAN7PGU8"/>
<sequence>MENAVQDVVPAVKCYSTLANNNTVAYTTSTGKIGNNVNANDLKCSGVRLYRETALASRNSQCVGNGSDYQKAHKKIKLCEMYSDVQTTDIEDDVVLKKRNVPKPSRFLEGFDNGSQSSEGEYDSRNTIRRPPPFMVESRLPQASCNEVNKRNSENLIRKPKRKVCNGAEVVTSKYVLQRLEQLDKMKNKSKPKKPPVVEEITSDEEDENEVLTESEEEVNMNFVEEFEEMEQDLENVTKQLGLELGIYIINKSILTIFLTMGDRDSNEITGDKADSNMDIATTNNKFNLEDSIEYIELEELNEDNELILLLSNYSMESFIIYLKERGITMDCFQWIREGDLKEIFSMNHGARIKFRGLVNDWRTSNGFPVIPCCCEHERESMMELPVGEARSSSVSGTSISTTSLSSSTNSNIFNIDTFLETDIGKKLKKVYEENKNFKMPEKETLVKNIVKHYIDRNIPMTLNTCQDIAIQICNKFENESMEYYFVKKPKASGRLYNRYRSESSSFKKSGLFTGFIREKRKNRTTTNECGTEDTSDTIDATNQIEEKEWLKTRSSPWDAVELKWKQSFNLRRNDVKSIVSMNKLFEEWPLFLHSNGSRLIDIDFELIFPGKSNVFFEKWNSVESKLVEACKKYNKFPAASDILESLPNNPGNNNYT</sequence>
<dbReference type="Proteomes" id="UP001353858">
    <property type="component" value="Unassembled WGS sequence"/>
</dbReference>
<reference evidence="3" key="1">
    <citation type="submission" date="2023-01" db="EMBL/GenBank/DDBJ databases">
        <title>Key to firefly adult light organ development and bioluminescence: homeobox transcription factors regulate luciferase expression and transportation to peroxisome.</title>
        <authorList>
            <person name="Fu X."/>
        </authorList>
    </citation>
    <scope>NUCLEOTIDE SEQUENCE [LARGE SCALE GENOMIC DNA]</scope>
</reference>
<gene>
    <name evidence="2" type="ORF">RN001_002330</name>
</gene>
<dbReference type="EMBL" id="JARPUR010000001">
    <property type="protein sequence ID" value="KAK4886059.1"/>
    <property type="molecule type" value="Genomic_DNA"/>
</dbReference>
<organism evidence="2 3">
    <name type="scientific">Aquatica leii</name>
    <dbReference type="NCBI Taxonomy" id="1421715"/>
    <lineage>
        <taxon>Eukaryota</taxon>
        <taxon>Metazoa</taxon>
        <taxon>Ecdysozoa</taxon>
        <taxon>Arthropoda</taxon>
        <taxon>Hexapoda</taxon>
        <taxon>Insecta</taxon>
        <taxon>Pterygota</taxon>
        <taxon>Neoptera</taxon>
        <taxon>Endopterygota</taxon>
        <taxon>Coleoptera</taxon>
        <taxon>Polyphaga</taxon>
        <taxon>Elateriformia</taxon>
        <taxon>Elateroidea</taxon>
        <taxon>Lampyridae</taxon>
        <taxon>Luciolinae</taxon>
        <taxon>Aquatica</taxon>
    </lineage>
</organism>
<feature type="region of interest" description="Disordered" evidence="1">
    <location>
        <begin position="107"/>
        <end position="129"/>
    </location>
</feature>
<evidence type="ECO:0000313" key="2">
    <source>
        <dbReference type="EMBL" id="KAK4886059.1"/>
    </source>
</evidence>
<keyword evidence="3" id="KW-1185">Reference proteome</keyword>
<proteinExistence type="predicted"/>